<organism evidence="1 2">
    <name type="scientific">Pseudogemmobacter faecipullorum</name>
    <dbReference type="NCBI Taxonomy" id="2755041"/>
    <lineage>
        <taxon>Bacteria</taxon>
        <taxon>Pseudomonadati</taxon>
        <taxon>Pseudomonadota</taxon>
        <taxon>Alphaproteobacteria</taxon>
        <taxon>Rhodobacterales</taxon>
        <taxon>Paracoccaceae</taxon>
        <taxon>Pseudogemmobacter</taxon>
    </lineage>
</organism>
<dbReference type="Proteomes" id="UP001198571">
    <property type="component" value="Unassembled WGS sequence"/>
</dbReference>
<protein>
    <submittedName>
        <fullName evidence="1">Uncharacterized protein</fullName>
    </submittedName>
</protein>
<sequence length="71" mass="7615">MFFKVMATDCRAAILSGFISGHAMLRLHKAGRGFALCFGQIAVIALKMPKKPAGRTAKTRVRLVDPAKGQG</sequence>
<gene>
    <name evidence="1" type="ORF">H0485_07495</name>
</gene>
<reference evidence="1 2" key="1">
    <citation type="submission" date="2020-07" db="EMBL/GenBank/DDBJ databases">
        <title>Pseudogemmobacter sp. nov., isolated from poultry manure in Taiwan.</title>
        <authorList>
            <person name="Lin S.-Y."/>
            <person name="Tang Y.-S."/>
            <person name="Young C.-C."/>
        </authorList>
    </citation>
    <scope>NUCLEOTIDE SEQUENCE [LARGE SCALE GENOMIC DNA]</scope>
    <source>
        <strain evidence="1 2">CC-YST710</strain>
    </source>
</reference>
<evidence type="ECO:0000313" key="1">
    <source>
        <dbReference type="EMBL" id="MCB5409843.1"/>
    </source>
</evidence>
<evidence type="ECO:0000313" key="2">
    <source>
        <dbReference type="Proteomes" id="UP001198571"/>
    </source>
</evidence>
<dbReference type="RefSeq" id="WP_226934744.1">
    <property type="nucleotide sequence ID" value="NZ_JACDXX010000005.1"/>
</dbReference>
<name>A0ABS8CL05_9RHOB</name>
<accession>A0ABS8CL05</accession>
<dbReference type="EMBL" id="JACDXX010000005">
    <property type="protein sequence ID" value="MCB5409843.1"/>
    <property type="molecule type" value="Genomic_DNA"/>
</dbReference>
<keyword evidence="2" id="KW-1185">Reference proteome</keyword>
<proteinExistence type="predicted"/>
<comment type="caution">
    <text evidence="1">The sequence shown here is derived from an EMBL/GenBank/DDBJ whole genome shotgun (WGS) entry which is preliminary data.</text>
</comment>